<gene>
    <name evidence="3" type="ORF">HMC16_03325</name>
</gene>
<organism evidence="3 4">
    <name type="scientific">Corynebacterium wankanglinii</name>
    <dbReference type="NCBI Taxonomy" id="2735136"/>
    <lineage>
        <taxon>Bacteria</taxon>
        <taxon>Bacillati</taxon>
        <taxon>Actinomycetota</taxon>
        <taxon>Actinomycetes</taxon>
        <taxon>Mycobacteriales</taxon>
        <taxon>Corynebacteriaceae</taxon>
        <taxon>Corynebacterium</taxon>
    </lineage>
</organism>
<evidence type="ECO:0008006" key="5">
    <source>
        <dbReference type="Google" id="ProtNLM"/>
    </source>
</evidence>
<protein>
    <recommendedName>
        <fullName evidence="5">Or membrane protein</fullName>
    </recommendedName>
</protein>
<dbReference type="AlphaFoldDB" id="A0A838CJS4"/>
<evidence type="ECO:0000256" key="2">
    <source>
        <dbReference type="SAM" id="SignalP"/>
    </source>
</evidence>
<feature type="region of interest" description="Disordered" evidence="1">
    <location>
        <begin position="28"/>
        <end position="47"/>
    </location>
</feature>
<name>A0A838CJS4_9CORY</name>
<proteinExistence type="predicted"/>
<feature type="signal peptide" evidence="2">
    <location>
        <begin position="1"/>
        <end position="27"/>
    </location>
</feature>
<feature type="chain" id="PRO_5038363857" description="Or membrane protein" evidence="2">
    <location>
        <begin position="28"/>
        <end position="172"/>
    </location>
</feature>
<feature type="region of interest" description="Disordered" evidence="1">
    <location>
        <begin position="56"/>
        <end position="89"/>
    </location>
</feature>
<dbReference type="EMBL" id="JABFEE010000002">
    <property type="protein sequence ID" value="MBA1834770.1"/>
    <property type="molecule type" value="Genomic_DNA"/>
</dbReference>
<sequence>MRNIRTAAVASATALTVLAGGTAIASAEDAPQNKPAEETNSSSKADRAVIFAGKQTGENAGTKTYTEKQEDGTVKTVTEKQDDKSLGDVVKDGTKGLFNDAGSSQYVTKEDAKTPFYPTDAFGKKTNPELVPQWARLWIDGTVVAGIGALVGLVIAGVNFASYNGWIQLPQF</sequence>
<dbReference type="RefSeq" id="WP_181194334.1">
    <property type="nucleotide sequence ID" value="NZ_JABFEE010000002.1"/>
</dbReference>
<evidence type="ECO:0000313" key="4">
    <source>
        <dbReference type="Proteomes" id="UP000581408"/>
    </source>
</evidence>
<evidence type="ECO:0000256" key="1">
    <source>
        <dbReference type="SAM" id="MobiDB-lite"/>
    </source>
</evidence>
<accession>A0A838CJS4</accession>
<feature type="compositionally biased region" description="Basic and acidic residues" evidence="1">
    <location>
        <begin position="65"/>
        <end position="89"/>
    </location>
</feature>
<comment type="caution">
    <text evidence="3">The sequence shown here is derived from an EMBL/GenBank/DDBJ whole genome shotgun (WGS) entry which is preliminary data.</text>
</comment>
<reference evidence="3 4" key="1">
    <citation type="submission" date="2020-05" db="EMBL/GenBank/DDBJ databases">
        <title>Descriptions of Corynebacterium xxxx sp. nov., Corynebacterium yyyy sp. nov. and Corynebacterium zzzz sp. nov.</title>
        <authorList>
            <person name="Zhang G."/>
        </authorList>
    </citation>
    <scope>NUCLEOTIDE SEQUENCE [LARGE SCALE GENOMIC DNA]</scope>
    <source>
        <strain evidence="4">zg-915</strain>
    </source>
</reference>
<keyword evidence="2" id="KW-0732">Signal</keyword>
<dbReference type="Proteomes" id="UP000581408">
    <property type="component" value="Unassembled WGS sequence"/>
</dbReference>
<evidence type="ECO:0000313" key="3">
    <source>
        <dbReference type="EMBL" id="MBA1834770.1"/>
    </source>
</evidence>